<protein>
    <submittedName>
        <fullName evidence="2">DUF945 family protein</fullName>
    </submittedName>
</protein>
<evidence type="ECO:0000313" key="3">
    <source>
        <dbReference type="Proteomes" id="UP000576645"/>
    </source>
</evidence>
<gene>
    <name evidence="2" type="ORF">F0238_05270</name>
    <name evidence="1" type="ORF">TW71_18975</name>
</gene>
<dbReference type="InterPro" id="IPR010352">
    <property type="entry name" value="DUF945"/>
</dbReference>
<reference evidence="1" key="1">
    <citation type="journal article" date="2015" name="BMC Genomics">
        <title>Genome mining reveals unlocked bioactive potential of marine Gram-negative bacteria.</title>
        <authorList>
            <person name="Machado H."/>
            <person name="Sonnenschein E.C."/>
            <person name="Melchiorsen J."/>
            <person name="Gram L."/>
        </authorList>
    </citation>
    <scope>NUCLEOTIDE SEQUENCE</scope>
    <source>
        <strain evidence="1">S2052</strain>
    </source>
</reference>
<evidence type="ECO:0000313" key="2">
    <source>
        <dbReference type="EMBL" id="NOJ22142.1"/>
    </source>
</evidence>
<dbReference type="EMBL" id="VTXP01000003">
    <property type="protein sequence ID" value="NOJ22142.1"/>
    <property type="molecule type" value="Genomic_DNA"/>
</dbReference>
<dbReference type="AlphaFoldDB" id="A0A2A2MNC9"/>
<reference evidence="2 3" key="2">
    <citation type="submission" date="2019-09" db="EMBL/GenBank/DDBJ databases">
        <title>Draft genome sequencing and comparative genomics of hatchery-associated Vibrios.</title>
        <authorList>
            <person name="Kehlet-Delgado H."/>
            <person name="Mueller R.S."/>
        </authorList>
    </citation>
    <scope>NUCLEOTIDE SEQUENCE [LARGE SCALE GENOMIC DNA]</scope>
    <source>
        <strain evidence="2 3">09-121-3</strain>
    </source>
</reference>
<dbReference type="EMBL" id="JXXR01000020">
    <property type="protein sequence ID" value="KJY69378.1"/>
    <property type="molecule type" value="Genomic_DNA"/>
</dbReference>
<proteinExistence type="predicted"/>
<accession>A0A2A2MNC9</accession>
<dbReference type="Pfam" id="PF06097">
    <property type="entry name" value="DUF945"/>
    <property type="match status" value="1"/>
</dbReference>
<name>A0A2A2MNC9_9VIBR</name>
<evidence type="ECO:0000313" key="1">
    <source>
        <dbReference type="EMBL" id="KJY69378.1"/>
    </source>
</evidence>
<comment type="caution">
    <text evidence="1">The sequence shown here is derived from an EMBL/GenBank/DDBJ whole genome shotgun (WGS) entry which is preliminary data.</text>
</comment>
<dbReference type="RefSeq" id="WP_029236090.1">
    <property type="nucleotide sequence ID" value="NZ_CP031472.1"/>
</dbReference>
<sequence>MHQLKKYGAIGGAIALALCWPLAVGQIGQNVIHDGITHLSNDSVKAEVVSYNRGYLSSEVQTRYTVADPELASQLEIDGLPTEFVVNSHVTHGLFSLKAESTLENAEQFPLTMTTVTQLNGNTDYSLELGNWHQTTEGDGGAMVSVTPSSLKGHVTVLGEVSYDLNIPSVEVDFNTGEKMLLSNITGSGLGRKQNSFWLGDQKINIAEMSVLDSTQAPLFSLKSGQYQFASSLDDASQRVNSKHVVSVDKLLMSEDEVDNLVLDLEFGDLDSSSFEHLVSMYQNNPVLTADDIQDAIPYVETLFSKGFYLSMNKMALTLGDNGEFESTWKITVPEGTTNVTQNPANILPSLTGNLDTFFSNGLVEQYPFIKQGVDEAMVMEFVSQNDKGYQIQAELKDGNLVFENGQQIPLMAILLPAMMQP</sequence>
<dbReference type="Proteomes" id="UP000576645">
    <property type="component" value="Unassembled WGS sequence"/>
</dbReference>
<dbReference type="STRING" id="190893.BA953_03295"/>
<organism evidence="1">
    <name type="scientific">Vibrio coralliilyticus</name>
    <dbReference type="NCBI Taxonomy" id="190893"/>
    <lineage>
        <taxon>Bacteria</taxon>
        <taxon>Pseudomonadati</taxon>
        <taxon>Pseudomonadota</taxon>
        <taxon>Gammaproteobacteria</taxon>
        <taxon>Vibrionales</taxon>
        <taxon>Vibrionaceae</taxon>
        <taxon>Vibrio</taxon>
    </lineage>
</organism>